<dbReference type="Proteomes" id="UP000642094">
    <property type="component" value="Unassembled WGS sequence"/>
</dbReference>
<name>A0ABR7ZSW0_9CYAN</name>
<dbReference type="EMBL" id="JACJQB010000002">
    <property type="protein sequence ID" value="MBD2186827.1"/>
    <property type="molecule type" value="Genomic_DNA"/>
</dbReference>
<accession>A0ABR7ZSW0</accession>
<feature type="non-terminal residue" evidence="1">
    <location>
        <position position="1"/>
    </location>
</feature>
<dbReference type="RefSeq" id="WP_190401725.1">
    <property type="nucleotide sequence ID" value="NZ_JACJQB010000002.1"/>
</dbReference>
<comment type="caution">
    <text evidence="1">The sequence shown here is derived from an EMBL/GenBank/DDBJ whole genome shotgun (WGS) entry which is preliminary data.</text>
</comment>
<dbReference type="PANTHER" id="PTHR30007:SF0">
    <property type="entry name" value="TRANSPOSASE"/>
    <property type="match status" value="1"/>
</dbReference>
<sequence length="105" mass="12137">PKITVMVDHGYHPDKLIPALEEIYPQIMTKIRFKVAPKMSGQEKKALGISGFVVIPMRWIVERSNAWMDRCKSLVKNFDRTLDNANARIHLCFIRLMLKRLAKAS</sequence>
<dbReference type="PANTHER" id="PTHR30007">
    <property type="entry name" value="PHP DOMAIN PROTEIN"/>
    <property type="match status" value="1"/>
</dbReference>
<proteinExistence type="predicted"/>
<reference evidence="1 2" key="1">
    <citation type="journal article" date="2020" name="ISME J.">
        <title>Comparative genomics reveals insights into cyanobacterial evolution and habitat adaptation.</title>
        <authorList>
            <person name="Chen M.Y."/>
            <person name="Teng W.K."/>
            <person name="Zhao L."/>
            <person name="Hu C.X."/>
            <person name="Zhou Y.K."/>
            <person name="Han B.P."/>
            <person name="Song L.R."/>
            <person name="Shu W.S."/>
        </authorList>
    </citation>
    <scope>NUCLEOTIDE SEQUENCE [LARGE SCALE GENOMIC DNA]</scope>
    <source>
        <strain evidence="1 2">FACHB-723</strain>
    </source>
</reference>
<evidence type="ECO:0000313" key="2">
    <source>
        <dbReference type="Proteomes" id="UP000642094"/>
    </source>
</evidence>
<keyword evidence="2" id="KW-1185">Reference proteome</keyword>
<evidence type="ECO:0000313" key="1">
    <source>
        <dbReference type="EMBL" id="MBD2186827.1"/>
    </source>
</evidence>
<organism evidence="1 2">
    <name type="scientific">Pseudanabaena mucicola FACHB-723</name>
    <dbReference type="NCBI Taxonomy" id="2692860"/>
    <lineage>
        <taxon>Bacteria</taxon>
        <taxon>Bacillati</taxon>
        <taxon>Cyanobacteriota</taxon>
        <taxon>Cyanophyceae</taxon>
        <taxon>Pseudanabaenales</taxon>
        <taxon>Pseudanabaenaceae</taxon>
        <taxon>Pseudanabaena</taxon>
    </lineage>
</organism>
<gene>
    <name evidence="1" type="ORF">H6F41_01555</name>
</gene>
<protein>
    <submittedName>
        <fullName evidence="1">Transposase</fullName>
    </submittedName>
</protein>